<keyword evidence="1" id="KW-1133">Transmembrane helix</keyword>
<dbReference type="AlphaFoldDB" id="A0A2U0I422"/>
<sequence length="140" mass="15783">MEDNRNIKVFLDDDPKPFASFAPPVKIVLDTTKIPDGKHTLTIVAKSSNNVEGIRKIPFVVRNGPEIAVVGLKENETVDSQIPITINAYGSETEDFFVIRGSETPKAIPAWVWALVIIFVAYGLFYLIMYWSPELYKSFF</sequence>
<proteinExistence type="predicted"/>
<evidence type="ECO:0000313" key="3">
    <source>
        <dbReference type="Proteomes" id="UP000245962"/>
    </source>
</evidence>
<name>A0A2U0I422_9FLAO</name>
<organism evidence="2 3">
    <name type="scientific">Marixanthomonas spongiae</name>
    <dbReference type="NCBI Taxonomy" id="2174845"/>
    <lineage>
        <taxon>Bacteria</taxon>
        <taxon>Pseudomonadati</taxon>
        <taxon>Bacteroidota</taxon>
        <taxon>Flavobacteriia</taxon>
        <taxon>Flavobacteriales</taxon>
        <taxon>Flavobacteriaceae</taxon>
        <taxon>Marixanthomonas</taxon>
    </lineage>
</organism>
<reference evidence="2 3" key="1">
    <citation type="submission" date="2018-04" db="EMBL/GenBank/DDBJ databases">
        <title>Marixanthomonas spongiae HN-E44 sp. nov., isolated from a marine sponge.</title>
        <authorList>
            <person name="Luo L."/>
            <person name="Zhuang L."/>
        </authorList>
    </citation>
    <scope>NUCLEOTIDE SEQUENCE [LARGE SCALE GENOMIC DNA]</scope>
    <source>
        <strain evidence="2 3">HN-E44</strain>
    </source>
</reference>
<dbReference type="EMBL" id="QEHR01000003">
    <property type="protein sequence ID" value="PVW15838.1"/>
    <property type="molecule type" value="Genomic_DNA"/>
</dbReference>
<evidence type="ECO:0000313" key="2">
    <source>
        <dbReference type="EMBL" id="PVW15838.1"/>
    </source>
</evidence>
<dbReference type="Proteomes" id="UP000245962">
    <property type="component" value="Unassembled WGS sequence"/>
</dbReference>
<gene>
    <name evidence="2" type="ORF">DDV96_06115</name>
</gene>
<dbReference type="OrthoDB" id="893153at2"/>
<comment type="caution">
    <text evidence="2">The sequence shown here is derived from an EMBL/GenBank/DDBJ whole genome shotgun (WGS) entry which is preliminary data.</text>
</comment>
<feature type="transmembrane region" description="Helical" evidence="1">
    <location>
        <begin position="110"/>
        <end position="131"/>
    </location>
</feature>
<accession>A0A2U0I422</accession>
<keyword evidence="3" id="KW-1185">Reference proteome</keyword>
<dbReference type="RefSeq" id="WP_116693861.1">
    <property type="nucleotide sequence ID" value="NZ_QEHR01000003.1"/>
</dbReference>
<evidence type="ECO:0000256" key="1">
    <source>
        <dbReference type="SAM" id="Phobius"/>
    </source>
</evidence>
<keyword evidence="1" id="KW-0472">Membrane</keyword>
<keyword evidence="1" id="KW-0812">Transmembrane</keyword>
<protein>
    <submittedName>
        <fullName evidence="2">Cytochrome C</fullName>
    </submittedName>
</protein>